<gene>
    <name evidence="1" type="ORF">N801_12005</name>
</gene>
<dbReference type="STRING" id="1385519.N801_12005"/>
<accession>A0A0A0K1M3</accession>
<dbReference type="Proteomes" id="UP000030013">
    <property type="component" value="Unassembled WGS sequence"/>
</dbReference>
<comment type="caution">
    <text evidence="1">The sequence shown here is derived from an EMBL/GenBank/DDBJ whole genome shotgun (WGS) entry which is preliminary data.</text>
</comment>
<proteinExistence type="predicted"/>
<protein>
    <submittedName>
        <fullName evidence="1">Uncharacterized protein</fullName>
    </submittedName>
</protein>
<evidence type="ECO:0000313" key="1">
    <source>
        <dbReference type="EMBL" id="KGN42899.1"/>
    </source>
</evidence>
<sequence>MAPASVSTVAVAVTGLLAPSVGVRVAGSVTGAF</sequence>
<keyword evidence="2" id="KW-1185">Reference proteome</keyword>
<organism evidence="1 2">
    <name type="scientific">Knoellia aerolata DSM 18566</name>
    <dbReference type="NCBI Taxonomy" id="1385519"/>
    <lineage>
        <taxon>Bacteria</taxon>
        <taxon>Bacillati</taxon>
        <taxon>Actinomycetota</taxon>
        <taxon>Actinomycetes</taxon>
        <taxon>Micrococcales</taxon>
        <taxon>Intrasporangiaceae</taxon>
        <taxon>Knoellia</taxon>
    </lineage>
</organism>
<evidence type="ECO:0000313" key="2">
    <source>
        <dbReference type="Proteomes" id="UP000030013"/>
    </source>
</evidence>
<name>A0A0A0K1M3_9MICO</name>
<reference evidence="1 2" key="1">
    <citation type="submission" date="2013-08" db="EMBL/GenBank/DDBJ databases">
        <title>The genome sequence of Knoellia aerolata.</title>
        <authorList>
            <person name="Zhu W."/>
            <person name="Wang G."/>
        </authorList>
    </citation>
    <scope>NUCLEOTIDE SEQUENCE [LARGE SCALE GENOMIC DNA]</scope>
    <source>
        <strain evidence="1 2">DSM 18566</strain>
    </source>
</reference>
<dbReference type="AlphaFoldDB" id="A0A0A0K1M3"/>
<dbReference type="EMBL" id="AVPL01000002">
    <property type="protein sequence ID" value="KGN42899.1"/>
    <property type="molecule type" value="Genomic_DNA"/>
</dbReference>